<name>A0A3L8PTG0_9GAMM</name>
<sequence>MLPQLMRLYQNRFDQLFECITIEQASTFLLQVDCATVKPILQRLPHEQISLIFDSLYVKEEKKNHIKVAELFQLLLDEQKTDVLKQAECSTMPSWCVCDVFVKKNYSHFKHALAKGNTRYLSELPRDTFGWILEQLITSKDIVLFSKCIQVPRKDELTPIFPLSAFGHFKEIYDYMRQDEPNSQYVLIPCLTRLGEEPMVAKVREFSNDEKSAQLAFLPNSIKCGLLKHNEVFSQYGIALLHLVETDSFFCNVDTNLLKLIYPRLSAFAKEKLYQTVSTETLVEFLKYNKTELVKEDFNKFLFSPKLQPVTIHLVKVLPEADFMALINLCSVQPLVESEEFNSLLPSDFCERQIVKLNLDSITRMTLFDGLTEYKQLATAKNFKVAIATCYEHYEHNKQQDLLKDLLTMCTKLPVCKQIECASDWLNYSSFERTSEVFSSLFCRYISPLETSVKKDIILKNADGILTLLRKPNKQHKTLMQHLETLKDEIDFTKMSDRNGSVADLLATPKQTHPSS</sequence>
<gene>
    <name evidence="1" type="ORF">D5018_16690</name>
</gene>
<dbReference type="EMBL" id="QZEI01000065">
    <property type="protein sequence ID" value="RLV58576.1"/>
    <property type="molecule type" value="Genomic_DNA"/>
</dbReference>
<accession>A0A3L8PTG0</accession>
<comment type="caution">
    <text evidence="1">The sequence shown here is derived from an EMBL/GenBank/DDBJ whole genome shotgun (WGS) entry which is preliminary data.</text>
</comment>
<evidence type="ECO:0000313" key="1">
    <source>
        <dbReference type="EMBL" id="RLV58576.1"/>
    </source>
</evidence>
<organism evidence="1 2">
    <name type="scientific">Parashewanella curva</name>
    <dbReference type="NCBI Taxonomy" id="2338552"/>
    <lineage>
        <taxon>Bacteria</taxon>
        <taxon>Pseudomonadati</taxon>
        <taxon>Pseudomonadota</taxon>
        <taxon>Gammaproteobacteria</taxon>
        <taxon>Alteromonadales</taxon>
        <taxon>Shewanellaceae</taxon>
        <taxon>Parashewanella</taxon>
    </lineage>
</organism>
<protein>
    <submittedName>
        <fullName evidence="1">Uncharacterized protein</fullName>
    </submittedName>
</protein>
<proteinExistence type="predicted"/>
<dbReference type="Proteomes" id="UP000281474">
    <property type="component" value="Unassembled WGS sequence"/>
</dbReference>
<reference evidence="1 2" key="1">
    <citation type="submission" date="2018-09" db="EMBL/GenBank/DDBJ databases">
        <title>Phylogeny of the Shewanellaceae, and recommendation for two new genera, Pseudoshewanella and Parashewanella.</title>
        <authorList>
            <person name="Wang G."/>
        </authorList>
    </citation>
    <scope>NUCLEOTIDE SEQUENCE [LARGE SCALE GENOMIC DNA]</scope>
    <source>
        <strain evidence="1 2">C51</strain>
    </source>
</reference>
<keyword evidence="2" id="KW-1185">Reference proteome</keyword>
<evidence type="ECO:0000313" key="2">
    <source>
        <dbReference type="Proteomes" id="UP000281474"/>
    </source>
</evidence>
<dbReference type="AlphaFoldDB" id="A0A3L8PTG0"/>